<evidence type="ECO:0000313" key="2">
    <source>
        <dbReference type="EMBL" id="TWT67787.1"/>
    </source>
</evidence>
<proteinExistence type="predicted"/>
<dbReference type="RefSeq" id="WP_146437956.1">
    <property type="nucleotide sequence ID" value="NZ_SJPL01000001.1"/>
</dbReference>
<keyword evidence="1" id="KW-0472">Membrane</keyword>
<organism evidence="2 3">
    <name type="scientific">Crateriforma conspicua</name>
    <dbReference type="NCBI Taxonomy" id="2527996"/>
    <lineage>
        <taxon>Bacteria</taxon>
        <taxon>Pseudomonadati</taxon>
        <taxon>Planctomycetota</taxon>
        <taxon>Planctomycetia</taxon>
        <taxon>Planctomycetales</taxon>
        <taxon>Planctomycetaceae</taxon>
        <taxon>Crateriforma</taxon>
    </lineage>
</organism>
<feature type="transmembrane region" description="Helical" evidence="1">
    <location>
        <begin position="165"/>
        <end position="184"/>
    </location>
</feature>
<feature type="transmembrane region" description="Helical" evidence="1">
    <location>
        <begin position="375"/>
        <end position="394"/>
    </location>
</feature>
<feature type="transmembrane region" description="Helical" evidence="1">
    <location>
        <begin position="196"/>
        <end position="220"/>
    </location>
</feature>
<dbReference type="Proteomes" id="UP000317238">
    <property type="component" value="Unassembled WGS sequence"/>
</dbReference>
<protein>
    <recommendedName>
        <fullName evidence="4">Glycosyltransferase RgtA/B/C/D-like domain-containing protein</fullName>
    </recommendedName>
</protein>
<evidence type="ECO:0000313" key="3">
    <source>
        <dbReference type="Proteomes" id="UP000317238"/>
    </source>
</evidence>
<keyword evidence="1" id="KW-1133">Transmembrane helix</keyword>
<evidence type="ECO:0000256" key="1">
    <source>
        <dbReference type="SAM" id="Phobius"/>
    </source>
</evidence>
<keyword evidence="1" id="KW-0812">Transmembrane</keyword>
<feature type="transmembrane region" description="Helical" evidence="1">
    <location>
        <begin position="81"/>
        <end position="98"/>
    </location>
</feature>
<gene>
    <name evidence="2" type="ORF">Pan14r_00240</name>
</gene>
<feature type="transmembrane region" description="Helical" evidence="1">
    <location>
        <begin position="12"/>
        <end position="31"/>
    </location>
</feature>
<name>A0A5C5XWN7_9PLAN</name>
<dbReference type="AlphaFoldDB" id="A0A5C5XWN7"/>
<dbReference type="OrthoDB" id="257799at2"/>
<reference evidence="2 3" key="1">
    <citation type="submission" date="2019-02" db="EMBL/GenBank/DDBJ databases">
        <title>Deep-cultivation of Planctomycetes and their phenomic and genomic characterization uncovers novel biology.</title>
        <authorList>
            <person name="Wiegand S."/>
            <person name="Jogler M."/>
            <person name="Boedeker C."/>
            <person name="Pinto D."/>
            <person name="Vollmers J."/>
            <person name="Rivas-Marin E."/>
            <person name="Kohn T."/>
            <person name="Peeters S.H."/>
            <person name="Heuer A."/>
            <person name="Rast P."/>
            <person name="Oberbeckmann S."/>
            <person name="Bunk B."/>
            <person name="Jeske O."/>
            <person name="Meyerdierks A."/>
            <person name="Storesund J.E."/>
            <person name="Kallscheuer N."/>
            <person name="Luecker S."/>
            <person name="Lage O.M."/>
            <person name="Pohl T."/>
            <person name="Merkel B.J."/>
            <person name="Hornburger P."/>
            <person name="Mueller R.-W."/>
            <person name="Bruemmer F."/>
            <person name="Labrenz M."/>
            <person name="Spormann A.M."/>
            <person name="Op Den Camp H."/>
            <person name="Overmann J."/>
            <person name="Amann R."/>
            <person name="Jetten M.S.M."/>
            <person name="Mascher T."/>
            <person name="Medema M.H."/>
            <person name="Devos D.P."/>
            <person name="Kaster A.-K."/>
            <person name="Ovreas L."/>
            <person name="Rohde M."/>
            <person name="Galperin M.Y."/>
            <person name="Jogler C."/>
        </authorList>
    </citation>
    <scope>NUCLEOTIDE SEQUENCE [LARGE SCALE GENOMIC DNA]</scope>
    <source>
        <strain evidence="2 3">Pan14r</strain>
    </source>
</reference>
<evidence type="ECO:0008006" key="4">
    <source>
        <dbReference type="Google" id="ProtNLM"/>
    </source>
</evidence>
<comment type="caution">
    <text evidence="2">The sequence shown here is derived from an EMBL/GenBank/DDBJ whole genome shotgun (WGS) entry which is preliminary data.</text>
</comment>
<feature type="transmembrane region" description="Helical" evidence="1">
    <location>
        <begin position="140"/>
        <end position="159"/>
    </location>
</feature>
<dbReference type="EMBL" id="SJPL01000001">
    <property type="protein sequence ID" value="TWT67787.1"/>
    <property type="molecule type" value="Genomic_DNA"/>
</dbReference>
<feature type="transmembrane region" description="Helical" evidence="1">
    <location>
        <begin position="104"/>
        <end position="128"/>
    </location>
</feature>
<keyword evidence="3" id="KW-1185">Reference proteome</keyword>
<accession>A0A5C5XWN7</accession>
<sequence length="442" mass="48925">MGEEKTRIFGLADALRFVFVPLMATAFILIAKVPSSSFLAGLGLSADYSGHLGGEYMNLAYSLFLGNGFSDPFGRSTGPTAWMPPVIPALIALVLTASQGDMRWVKIAAGCVQWTTIACVLFPPLLLGSVLTCDAKQWRFILGAIVGSIAVASNFYHLAQFTHDHLFGLIFLTLLWLMVVIDARNESGSKFAFAKGFFSGVGALTHTVGGIAAIILQLWLSRNARTRLLLVFGFLLASLPWCFRCYHQLGRFFPIKSNAGFDAYQALIVDDDGVPDYASLAQHPVHANSPAGAEYDEIGESEFVRSKQKLFFQRLQNSPADAIKRVIFRFQAFVMGEGSPEHEFLCVQRRQWKVGWNCFFGIMVVLLAISRDSPFYAIIALKIWMLFSVPYVLVSYYDRYGAALVSIQAIIVYSGVCLLIDCMIDRRFPILRRSIKLSGKNG</sequence>
<feature type="transmembrane region" description="Helical" evidence="1">
    <location>
        <begin position="400"/>
        <end position="424"/>
    </location>
</feature>